<evidence type="ECO:0000256" key="1">
    <source>
        <dbReference type="SAM" id="MobiDB-lite"/>
    </source>
</evidence>
<dbReference type="Proteomes" id="UP000596661">
    <property type="component" value="Unassembled WGS sequence"/>
</dbReference>
<sequence>MTSTTNPSTTKGKAPMYPETSLPFLSSPPLSSLHINDTPSAPPPTRKRSFARQNCQVGSSVRSMLKRARASHSDFAVVPSMSKNEETVGVAQQPRREK</sequence>
<organism evidence="2 3">
    <name type="scientific">Cannabis sativa</name>
    <name type="common">Hemp</name>
    <name type="synonym">Marijuana</name>
    <dbReference type="NCBI Taxonomy" id="3483"/>
    <lineage>
        <taxon>Eukaryota</taxon>
        <taxon>Viridiplantae</taxon>
        <taxon>Streptophyta</taxon>
        <taxon>Embryophyta</taxon>
        <taxon>Tracheophyta</taxon>
        <taxon>Spermatophyta</taxon>
        <taxon>Magnoliopsida</taxon>
        <taxon>eudicotyledons</taxon>
        <taxon>Gunneridae</taxon>
        <taxon>Pentapetalae</taxon>
        <taxon>rosids</taxon>
        <taxon>fabids</taxon>
        <taxon>Rosales</taxon>
        <taxon>Cannabaceae</taxon>
        <taxon>Cannabis</taxon>
    </lineage>
</organism>
<feature type="compositionally biased region" description="Polar residues" evidence="1">
    <location>
        <begin position="1"/>
        <end position="11"/>
    </location>
</feature>
<dbReference type="EnsemblPlants" id="evm.model.ctgX30.4">
    <property type="protein sequence ID" value="cds.evm.model.ctgX30.4"/>
    <property type="gene ID" value="evm.TU.ctgX30.4"/>
</dbReference>
<protein>
    <submittedName>
        <fullName evidence="2">Uncharacterized protein</fullName>
    </submittedName>
</protein>
<evidence type="ECO:0000313" key="3">
    <source>
        <dbReference type="Proteomes" id="UP000596661"/>
    </source>
</evidence>
<evidence type="ECO:0000313" key="2">
    <source>
        <dbReference type="EnsemblPlants" id="cds.evm.model.ctgX30.4"/>
    </source>
</evidence>
<name>A0A803QS93_CANSA</name>
<feature type="region of interest" description="Disordered" evidence="1">
    <location>
        <begin position="1"/>
        <end position="57"/>
    </location>
</feature>
<reference evidence="2" key="1">
    <citation type="submission" date="2021-03" db="UniProtKB">
        <authorList>
            <consortium name="EnsemblPlants"/>
        </authorList>
    </citation>
    <scope>IDENTIFICATION</scope>
</reference>
<dbReference type="AlphaFoldDB" id="A0A803QS93"/>
<keyword evidence="3" id="KW-1185">Reference proteome</keyword>
<feature type="compositionally biased region" description="Low complexity" evidence="1">
    <location>
        <begin position="21"/>
        <end position="33"/>
    </location>
</feature>
<proteinExistence type="predicted"/>
<accession>A0A803QS93</accession>
<dbReference type="Gramene" id="evm.model.ctgX30.4">
    <property type="protein sequence ID" value="cds.evm.model.ctgX30.4"/>
    <property type="gene ID" value="evm.TU.ctgX30.4"/>
</dbReference>